<dbReference type="Gene3D" id="1.20.120.530">
    <property type="entry name" value="GntR ligand-binding domain-like"/>
    <property type="match status" value="1"/>
</dbReference>
<dbReference type="Gene3D" id="1.10.10.10">
    <property type="entry name" value="Winged helix-like DNA-binding domain superfamily/Winged helix DNA-binding domain"/>
    <property type="match status" value="1"/>
</dbReference>
<evidence type="ECO:0000259" key="4">
    <source>
        <dbReference type="PROSITE" id="PS50949"/>
    </source>
</evidence>
<dbReference type="InterPro" id="IPR008920">
    <property type="entry name" value="TF_FadR/GntR_C"/>
</dbReference>
<dbReference type="InterPro" id="IPR011711">
    <property type="entry name" value="GntR_C"/>
</dbReference>
<sequence length="254" mass="27857">MAQTKVASEIARRLMREAAERGLAPGDHLGAESWLLERYGVARGSLREAMRLLEAQGAVEMRRGAGGGAIMALPQPAQLAGVLAMTLQSGHGTLRTILEARAAVEPTMAALAAKRRTAEQVEEMLRCTEDLLASRHDSAAFHVYNRQFHDLVAAASGNLLLAAIVPALSWMSQAIGWEHDPRVRKRVAIEKQHIAEAIEQGDSWSASQRMSRMITAYEEIETVDPRRLDSPVVWADVDELLEKHLQAEADRPAS</sequence>
<evidence type="ECO:0000256" key="1">
    <source>
        <dbReference type="ARBA" id="ARBA00023015"/>
    </source>
</evidence>
<dbReference type="GO" id="GO:0003700">
    <property type="term" value="F:DNA-binding transcription factor activity"/>
    <property type="evidence" value="ECO:0007669"/>
    <property type="project" value="InterPro"/>
</dbReference>
<dbReference type="STRING" id="366584.SAMN05216377_111133"/>
<feature type="domain" description="HTH gntR-type" evidence="4">
    <location>
        <begin position="4"/>
        <end position="73"/>
    </location>
</feature>
<dbReference type="AlphaFoldDB" id="A0A1G7TTJ3"/>
<dbReference type="SUPFAM" id="SSF46785">
    <property type="entry name" value="Winged helix' DNA-binding domain"/>
    <property type="match status" value="1"/>
</dbReference>
<dbReference type="EMBL" id="FNBE01000011">
    <property type="protein sequence ID" value="SDG38666.1"/>
    <property type="molecule type" value="Genomic_DNA"/>
</dbReference>
<dbReference type="PROSITE" id="PS50949">
    <property type="entry name" value="HTH_GNTR"/>
    <property type="match status" value="1"/>
</dbReference>
<accession>A0A1G7TTJ3</accession>
<keyword evidence="3" id="KW-0804">Transcription</keyword>
<dbReference type="InterPro" id="IPR000524">
    <property type="entry name" value="Tscrpt_reg_HTH_GntR"/>
</dbReference>
<dbReference type="Pfam" id="PF07729">
    <property type="entry name" value="FCD"/>
    <property type="match status" value="1"/>
</dbReference>
<dbReference type="RefSeq" id="WP_093086070.1">
    <property type="nucleotide sequence ID" value="NZ_FNBE01000011.1"/>
</dbReference>
<keyword evidence="2" id="KW-0238">DNA-binding</keyword>
<protein>
    <submittedName>
        <fullName evidence="5">Transcriptional regulator, GntR family</fullName>
    </submittedName>
</protein>
<dbReference type="InterPro" id="IPR036388">
    <property type="entry name" value="WH-like_DNA-bd_sf"/>
</dbReference>
<proteinExistence type="predicted"/>
<dbReference type="PANTHER" id="PTHR43537">
    <property type="entry name" value="TRANSCRIPTIONAL REGULATOR, GNTR FAMILY"/>
    <property type="match status" value="1"/>
</dbReference>
<evidence type="ECO:0000256" key="2">
    <source>
        <dbReference type="ARBA" id="ARBA00023125"/>
    </source>
</evidence>
<evidence type="ECO:0000313" key="5">
    <source>
        <dbReference type="EMBL" id="SDG38666.1"/>
    </source>
</evidence>
<dbReference type="Pfam" id="PF00392">
    <property type="entry name" value="GntR"/>
    <property type="match status" value="1"/>
</dbReference>
<dbReference type="SMART" id="SM00345">
    <property type="entry name" value="HTH_GNTR"/>
    <property type="match status" value="1"/>
</dbReference>
<keyword evidence="1" id="KW-0805">Transcription regulation</keyword>
<evidence type="ECO:0000256" key="3">
    <source>
        <dbReference type="ARBA" id="ARBA00023163"/>
    </source>
</evidence>
<organism evidence="5 6">
    <name type="scientific">Pseudonocardia oroxyli</name>
    <dbReference type="NCBI Taxonomy" id="366584"/>
    <lineage>
        <taxon>Bacteria</taxon>
        <taxon>Bacillati</taxon>
        <taxon>Actinomycetota</taxon>
        <taxon>Actinomycetes</taxon>
        <taxon>Pseudonocardiales</taxon>
        <taxon>Pseudonocardiaceae</taxon>
        <taxon>Pseudonocardia</taxon>
    </lineage>
</organism>
<name>A0A1G7TTJ3_PSEOR</name>
<dbReference type="InterPro" id="IPR036390">
    <property type="entry name" value="WH_DNA-bd_sf"/>
</dbReference>
<dbReference type="SUPFAM" id="SSF48008">
    <property type="entry name" value="GntR ligand-binding domain-like"/>
    <property type="match status" value="1"/>
</dbReference>
<dbReference type="PANTHER" id="PTHR43537:SF5">
    <property type="entry name" value="UXU OPERON TRANSCRIPTIONAL REGULATOR"/>
    <property type="match status" value="1"/>
</dbReference>
<dbReference type="Proteomes" id="UP000198967">
    <property type="component" value="Unassembled WGS sequence"/>
</dbReference>
<keyword evidence="6" id="KW-1185">Reference proteome</keyword>
<evidence type="ECO:0000313" key="6">
    <source>
        <dbReference type="Proteomes" id="UP000198967"/>
    </source>
</evidence>
<dbReference type="SMART" id="SM00895">
    <property type="entry name" value="FCD"/>
    <property type="match status" value="1"/>
</dbReference>
<gene>
    <name evidence="5" type="ORF">SAMN05216377_111133</name>
</gene>
<reference evidence="5 6" key="1">
    <citation type="submission" date="2016-10" db="EMBL/GenBank/DDBJ databases">
        <authorList>
            <person name="de Groot N.N."/>
        </authorList>
    </citation>
    <scope>NUCLEOTIDE SEQUENCE [LARGE SCALE GENOMIC DNA]</scope>
    <source>
        <strain evidence="5 6">CGMCC 4.3143</strain>
    </source>
</reference>
<dbReference type="GO" id="GO:0003677">
    <property type="term" value="F:DNA binding"/>
    <property type="evidence" value="ECO:0007669"/>
    <property type="project" value="UniProtKB-KW"/>
</dbReference>